<keyword evidence="3" id="KW-1185">Reference proteome</keyword>
<name>A0A1X9STU6_9BACT</name>
<dbReference type="Gene3D" id="3.40.190.80">
    <property type="match status" value="1"/>
</dbReference>
<dbReference type="KEGG" id="cdev:CIGN_1448"/>
<dbReference type="Pfam" id="PF00459">
    <property type="entry name" value="Inositol_P"/>
    <property type="match status" value="1"/>
</dbReference>
<dbReference type="Proteomes" id="UP000194309">
    <property type="component" value="Chromosome"/>
</dbReference>
<keyword evidence="1" id="KW-0460">Magnesium</keyword>
<sequence>MLDQHLNLSKLHDIAISAALAAGEAILAVYDKFELSLKSDSSPLTTADLVANQAIFTHLQSTQIPICSEESILPFHMRNEDALFWLVDPLDGTKEFIARNGEFCVCIALIWHSRPILGVIYTPLSKEIYSSFAGAPVFRNFEQIGEYKENLQSLKLVNNTLNLDGSNILISGRSADMTQIENFAKEFNLNLATLGSAIKFSKLASQEVGVFIRFYGSHIWDTAAGDFLLHQSGGIMLSLSTLQPLNYAKKITLNDSFIALSRSQKSNLKRYLEYIKLQII</sequence>
<organism evidence="2 3">
    <name type="scientific">Campylobacter devanensis</name>
    <dbReference type="NCBI Taxonomy" id="3161138"/>
    <lineage>
        <taxon>Bacteria</taxon>
        <taxon>Pseudomonadati</taxon>
        <taxon>Campylobacterota</taxon>
        <taxon>Epsilonproteobacteria</taxon>
        <taxon>Campylobacterales</taxon>
        <taxon>Campylobacteraceae</taxon>
        <taxon>Campylobacter</taxon>
    </lineage>
</organism>
<dbReference type="GO" id="GO:0008441">
    <property type="term" value="F:3'(2'),5'-bisphosphate nucleotidase activity"/>
    <property type="evidence" value="ECO:0007669"/>
    <property type="project" value="UniProtKB-EC"/>
</dbReference>
<dbReference type="Gene3D" id="3.30.540.10">
    <property type="entry name" value="Fructose-1,6-Bisphosphatase, subunit A, domain 1"/>
    <property type="match status" value="1"/>
</dbReference>
<evidence type="ECO:0000256" key="1">
    <source>
        <dbReference type="PIRSR" id="PIRSR600760-2"/>
    </source>
</evidence>
<dbReference type="EC" id="3.1.3.7" evidence="2"/>
<feature type="binding site" evidence="1">
    <location>
        <position position="88"/>
    </location>
    <ligand>
        <name>Mg(2+)</name>
        <dbReference type="ChEBI" id="CHEBI:18420"/>
        <label>1</label>
        <note>catalytic</note>
    </ligand>
</feature>
<dbReference type="InterPro" id="IPR050725">
    <property type="entry name" value="CysQ/Inositol_MonoPase"/>
</dbReference>
<evidence type="ECO:0000313" key="2">
    <source>
        <dbReference type="EMBL" id="ARQ99691.1"/>
    </source>
</evidence>
<feature type="binding site" evidence="1">
    <location>
        <position position="90"/>
    </location>
    <ligand>
        <name>Mg(2+)</name>
        <dbReference type="ChEBI" id="CHEBI:18420"/>
        <label>2</label>
    </ligand>
</feature>
<dbReference type="GO" id="GO:0046872">
    <property type="term" value="F:metal ion binding"/>
    <property type="evidence" value="ECO:0007669"/>
    <property type="project" value="UniProtKB-KW"/>
</dbReference>
<dbReference type="AlphaFoldDB" id="A0A1X9STU6"/>
<evidence type="ECO:0000313" key="3">
    <source>
        <dbReference type="Proteomes" id="UP000194309"/>
    </source>
</evidence>
<dbReference type="CDD" id="cd01638">
    <property type="entry name" value="CysQ"/>
    <property type="match status" value="1"/>
</dbReference>
<dbReference type="GO" id="GO:0000103">
    <property type="term" value="P:sulfate assimilation"/>
    <property type="evidence" value="ECO:0007669"/>
    <property type="project" value="TreeGrafter"/>
</dbReference>
<dbReference type="PANTHER" id="PTHR43028">
    <property type="entry name" value="3'(2'),5'-BISPHOSPHATE NUCLEOTIDASE 1"/>
    <property type="match status" value="1"/>
</dbReference>
<comment type="cofactor">
    <cofactor evidence="1">
        <name>Mg(2+)</name>
        <dbReference type="ChEBI" id="CHEBI:18420"/>
    </cofactor>
</comment>
<feature type="binding site" evidence="1">
    <location>
        <position position="69"/>
    </location>
    <ligand>
        <name>Mg(2+)</name>
        <dbReference type="ChEBI" id="CHEBI:18420"/>
        <label>1</label>
        <note>catalytic</note>
    </ligand>
</feature>
<keyword evidence="1" id="KW-0479">Metal-binding</keyword>
<dbReference type="PROSITE" id="PS00630">
    <property type="entry name" value="IMP_2"/>
    <property type="match status" value="1"/>
</dbReference>
<feature type="binding site" evidence="1">
    <location>
        <position position="221"/>
    </location>
    <ligand>
        <name>Mg(2+)</name>
        <dbReference type="ChEBI" id="CHEBI:18420"/>
        <label>1</label>
        <note>catalytic</note>
    </ligand>
</feature>
<dbReference type="GO" id="GO:0046854">
    <property type="term" value="P:phosphatidylinositol phosphate biosynthetic process"/>
    <property type="evidence" value="ECO:0007669"/>
    <property type="project" value="InterPro"/>
</dbReference>
<dbReference type="STRING" id="1660064.CIGN_1448"/>
<dbReference type="GO" id="GO:0050427">
    <property type="term" value="P:3'-phosphoadenosine 5'-phosphosulfate metabolic process"/>
    <property type="evidence" value="ECO:0007669"/>
    <property type="project" value="TreeGrafter"/>
</dbReference>
<dbReference type="PANTHER" id="PTHR43028:SF5">
    <property type="entry name" value="3'(2'),5'-BISPHOSPHATE NUCLEOTIDASE 1"/>
    <property type="match status" value="1"/>
</dbReference>
<accession>A0A381DB11</accession>
<dbReference type="SUPFAM" id="SSF56655">
    <property type="entry name" value="Carbohydrate phosphatase"/>
    <property type="match status" value="1"/>
</dbReference>
<dbReference type="EMBL" id="CP018788">
    <property type="protein sequence ID" value="ARQ99691.1"/>
    <property type="molecule type" value="Genomic_DNA"/>
</dbReference>
<reference evidence="2 3" key="1">
    <citation type="journal article" date="2017" name="Genome Biol. Evol.">
        <title>Comparative Genomic Analysis Identifies a Campylobacter Clade Deficient in Selenium Metabolism.</title>
        <authorList>
            <person name="Miller W.G."/>
            <person name="Yee E."/>
            <person name="Lopes B.S."/>
            <person name="Chapman M.H."/>
            <person name="Huynh S."/>
            <person name="Bono J.L."/>
            <person name="Parker C.T."/>
            <person name="Strachan N.J.C."/>
            <person name="Forbes K.J."/>
        </authorList>
    </citation>
    <scope>NUCLEOTIDE SEQUENCE [LARGE SCALE GENOMIC DNA]</scope>
    <source>
        <strain evidence="2 3">NCTC 13003</strain>
    </source>
</reference>
<gene>
    <name evidence="2" type="primary">cysQ</name>
    <name evidence="2" type="ORF">CIGN_1448</name>
</gene>
<accession>A0A1X9STU6</accession>
<dbReference type="InterPro" id="IPR000760">
    <property type="entry name" value="Inositol_monophosphatase-like"/>
</dbReference>
<keyword evidence="2" id="KW-0378">Hydrolase</keyword>
<feature type="binding site" evidence="1">
    <location>
        <position position="91"/>
    </location>
    <ligand>
        <name>Mg(2+)</name>
        <dbReference type="ChEBI" id="CHEBI:18420"/>
        <label>1</label>
        <note>catalytic</note>
    </ligand>
</feature>
<dbReference type="InterPro" id="IPR020550">
    <property type="entry name" value="Inositol_monophosphatase_CS"/>
</dbReference>
<proteinExistence type="predicted"/>
<protein>
    <submittedName>
        <fullName evidence="2">Adenosine-3'(2'),5'-bisphosphate nucleotidase</fullName>
        <ecNumber evidence="2">3.1.3.7</ecNumber>
    </submittedName>
</protein>